<dbReference type="Gene3D" id="3.30.70.1060">
    <property type="entry name" value="Dimeric alpha+beta barrel"/>
    <property type="match status" value="1"/>
</dbReference>
<name>A0A6L9XVR5_9MICO</name>
<gene>
    <name evidence="3" type="ORF">G3T36_06470</name>
</gene>
<comment type="similarity">
    <text evidence="1">Belongs to the YciI family.</text>
</comment>
<evidence type="ECO:0000259" key="2">
    <source>
        <dbReference type="Pfam" id="PF03795"/>
    </source>
</evidence>
<dbReference type="RefSeq" id="WP_163288717.1">
    <property type="nucleotide sequence ID" value="NZ_JAAGWY010000001.1"/>
</dbReference>
<dbReference type="PANTHER" id="PTHR35174">
    <property type="entry name" value="BLL7171 PROTEIN-RELATED"/>
    <property type="match status" value="1"/>
</dbReference>
<organism evidence="3 4">
    <name type="scientific">Leifsonia tongyongensis</name>
    <dbReference type="NCBI Taxonomy" id="1268043"/>
    <lineage>
        <taxon>Bacteria</taxon>
        <taxon>Bacillati</taxon>
        <taxon>Actinomycetota</taxon>
        <taxon>Actinomycetes</taxon>
        <taxon>Micrococcales</taxon>
        <taxon>Microbacteriaceae</taxon>
        <taxon>Leifsonia</taxon>
    </lineage>
</organism>
<dbReference type="InterPro" id="IPR005545">
    <property type="entry name" value="YCII"/>
</dbReference>
<comment type="caution">
    <text evidence="3">The sequence shown here is derived from an EMBL/GenBank/DDBJ whole genome shotgun (WGS) entry which is preliminary data.</text>
</comment>
<dbReference type="PANTHER" id="PTHR35174:SF3">
    <property type="entry name" value="BLL7171 PROTEIN"/>
    <property type="match status" value="1"/>
</dbReference>
<keyword evidence="4" id="KW-1185">Reference proteome</keyword>
<evidence type="ECO:0000256" key="1">
    <source>
        <dbReference type="ARBA" id="ARBA00007689"/>
    </source>
</evidence>
<accession>A0A6L9XVR5</accession>
<proteinExistence type="inferred from homology"/>
<feature type="domain" description="YCII-related" evidence="2">
    <location>
        <begin position="1"/>
        <end position="109"/>
    </location>
</feature>
<dbReference type="InterPro" id="IPR011008">
    <property type="entry name" value="Dimeric_a/b-barrel"/>
</dbReference>
<dbReference type="EMBL" id="JAAGWY010000001">
    <property type="protein sequence ID" value="NEN05512.1"/>
    <property type="molecule type" value="Genomic_DNA"/>
</dbReference>
<dbReference type="Proteomes" id="UP000474967">
    <property type="component" value="Unassembled WGS sequence"/>
</dbReference>
<dbReference type="Pfam" id="PF03795">
    <property type="entry name" value="YCII"/>
    <property type="match status" value="1"/>
</dbReference>
<dbReference type="AlphaFoldDB" id="A0A6L9XVR5"/>
<protein>
    <recommendedName>
        <fullName evidence="2">YCII-related domain-containing protein</fullName>
    </recommendedName>
</protein>
<reference evidence="3 4" key="1">
    <citation type="journal article" date="2014" name="J. Microbiol.">
        <title>Diaminobutyricibacter tongyongensis gen. nov., sp. nov. and Homoserinibacter gongjuensis gen. nov., sp. nov. belong to the family Microbacteriaceae.</title>
        <authorList>
            <person name="Kim S.J."/>
            <person name="Ahn J.H."/>
            <person name="Weon H.Y."/>
            <person name="Hamada M."/>
            <person name="Suzuki K."/>
            <person name="Kwon S.W."/>
        </authorList>
    </citation>
    <scope>NUCLEOTIDE SEQUENCE [LARGE SCALE GENOMIC DNA]</scope>
    <source>
        <strain evidence="3 4">NBRC 108724</strain>
    </source>
</reference>
<evidence type="ECO:0000313" key="4">
    <source>
        <dbReference type="Proteomes" id="UP000474967"/>
    </source>
</evidence>
<dbReference type="SUPFAM" id="SSF54909">
    <property type="entry name" value="Dimeric alpha+beta barrel"/>
    <property type="match status" value="1"/>
</dbReference>
<evidence type="ECO:0000313" key="3">
    <source>
        <dbReference type="EMBL" id="NEN05512.1"/>
    </source>
</evidence>
<sequence length="110" mass="12789">MEYMLLITNDPDAEPYDPQFDNIGEWVDDLEKKGIRGHGDRLRPPQDAKIVRIRRGRLEVTDGPFTETKEWIAGYDVLDCDSMDQAVEIASRHPMARFGRIEVRAIWPFE</sequence>